<dbReference type="EMBL" id="BKCJ010006278">
    <property type="protein sequence ID" value="GEU71274.1"/>
    <property type="molecule type" value="Genomic_DNA"/>
</dbReference>
<proteinExistence type="predicted"/>
<gene>
    <name evidence="2" type="ORF">Tci_043252</name>
</gene>
<accession>A0A6L2MFM6</accession>
<evidence type="ECO:0000313" key="2">
    <source>
        <dbReference type="EMBL" id="GEU71274.1"/>
    </source>
</evidence>
<sequence>MERKVDGTESYEWSYQKEEEPTNYALMAFSSSSSSDNELSPTNPEQDLSHTTRPIAPIIEDWVIEDWVSDSKNESETKAPYPSSKTSNSPPRVTAVKGPVVSAAQGSDNAYAIDKEISRSLFSSLTVKKTISPKRSEPMNQATKPTKMATETMMMAGMAAPTIFVSVEENLGDPIDIKVDIVNPEPVAAVSFPASSVVRTQAQHAKAIRGIQEHLLGVPIQEELTSLRFRVDIANTENASLRARIKTMEAIEKITRNREK</sequence>
<feature type="region of interest" description="Disordered" evidence="1">
    <location>
        <begin position="24"/>
        <end position="54"/>
    </location>
</feature>
<name>A0A6L2MFM6_TANCI</name>
<evidence type="ECO:0000256" key="1">
    <source>
        <dbReference type="SAM" id="MobiDB-lite"/>
    </source>
</evidence>
<feature type="compositionally biased region" description="Polar residues" evidence="1">
    <location>
        <begin position="36"/>
        <end position="52"/>
    </location>
</feature>
<organism evidence="2">
    <name type="scientific">Tanacetum cinerariifolium</name>
    <name type="common">Dalmatian daisy</name>
    <name type="synonym">Chrysanthemum cinerariifolium</name>
    <dbReference type="NCBI Taxonomy" id="118510"/>
    <lineage>
        <taxon>Eukaryota</taxon>
        <taxon>Viridiplantae</taxon>
        <taxon>Streptophyta</taxon>
        <taxon>Embryophyta</taxon>
        <taxon>Tracheophyta</taxon>
        <taxon>Spermatophyta</taxon>
        <taxon>Magnoliopsida</taxon>
        <taxon>eudicotyledons</taxon>
        <taxon>Gunneridae</taxon>
        <taxon>Pentapetalae</taxon>
        <taxon>asterids</taxon>
        <taxon>campanulids</taxon>
        <taxon>Asterales</taxon>
        <taxon>Asteraceae</taxon>
        <taxon>Asteroideae</taxon>
        <taxon>Anthemideae</taxon>
        <taxon>Anthemidinae</taxon>
        <taxon>Tanacetum</taxon>
    </lineage>
</organism>
<reference evidence="2" key="1">
    <citation type="journal article" date="2019" name="Sci. Rep.">
        <title>Draft genome of Tanacetum cinerariifolium, the natural source of mosquito coil.</title>
        <authorList>
            <person name="Yamashiro T."/>
            <person name="Shiraishi A."/>
            <person name="Satake H."/>
            <person name="Nakayama K."/>
        </authorList>
    </citation>
    <scope>NUCLEOTIDE SEQUENCE</scope>
</reference>
<protein>
    <submittedName>
        <fullName evidence="2">DUF3741-associated sequence motif protein</fullName>
    </submittedName>
</protein>
<comment type="caution">
    <text evidence="2">The sequence shown here is derived from an EMBL/GenBank/DDBJ whole genome shotgun (WGS) entry which is preliminary data.</text>
</comment>
<feature type="region of interest" description="Disordered" evidence="1">
    <location>
        <begin position="73"/>
        <end position="94"/>
    </location>
</feature>
<dbReference type="AlphaFoldDB" id="A0A6L2MFM6"/>